<dbReference type="EMBL" id="JRRC01042007">
    <property type="protein sequence ID" value="KHF98516.1"/>
    <property type="molecule type" value="Genomic_DNA"/>
</dbReference>
<dbReference type="AlphaFoldDB" id="A0A0B0MDP9"/>
<evidence type="ECO:0000313" key="1">
    <source>
        <dbReference type="EMBL" id="KHF98516.1"/>
    </source>
</evidence>
<gene>
    <name evidence="2" type="ORF">F383_25831</name>
    <name evidence="1" type="ORF">F383_37775</name>
</gene>
<reference evidence="1" key="1">
    <citation type="submission" date="2014-09" db="EMBL/GenBank/DDBJ databases">
        <title>G. arboreum L. cv. AKA8401 A2 genome assembly version 1.0.</title>
        <authorList>
            <person name="Mudge J."/>
            <person name="Ramaraj T."/>
            <person name="Lindquist I.E."/>
            <person name="Bharti A.K."/>
            <person name="Sundararajan A."/>
            <person name="Cameron C.T."/>
            <person name="Woodward J.E."/>
            <person name="May G.D."/>
            <person name="Brubaker C."/>
            <person name="Broadhvest J."/>
            <person name="Wilkins T.A."/>
        </authorList>
    </citation>
    <scope>NUCLEOTIDE SEQUENCE</scope>
</reference>
<protein>
    <submittedName>
        <fullName evidence="1">Uncharacterized protein</fullName>
    </submittedName>
</protein>
<accession>A0A0B0MDP9</accession>
<sequence>MIIIHSITSYIEFIISPI</sequence>
<name>A0A0B0MDP9_GOSAR</name>
<proteinExistence type="predicted"/>
<dbReference type="EMBL" id="KN410672">
    <property type="protein sequence ID" value="KHG18475.1"/>
    <property type="molecule type" value="Genomic_DNA"/>
</dbReference>
<organism evidence="1 3">
    <name type="scientific">Gossypium arboreum</name>
    <name type="common">Tree cotton</name>
    <name type="synonym">Gossypium nanking</name>
    <dbReference type="NCBI Taxonomy" id="29729"/>
    <lineage>
        <taxon>Eukaryota</taxon>
        <taxon>Viridiplantae</taxon>
        <taxon>Streptophyta</taxon>
        <taxon>Embryophyta</taxon>
        <taxon>Tracheophyta</taxon>
        <taxon>Spermatophyta</taxon>
        <taxon>Magnoliopsida</taxon>
        <taxon>eudicotyledons</taxon>
        <taxon>Gunneridae</taxon>
        <taxon>Pentapetalae</taxon>
        <taxon>rosids</taxon>
        <taxon>malvids</taxon>
        <taxon>Malvales</taxon>
        <taxon>Malvaceae</taxon>
        <taxon>Malvoideae</taxon>
        <taxon>Gossypium</taxon>
    </lineage>
</organism>
<keyword evidence="3" id="KW-1185">Reference proteome</keyword>
<evidence type="ECO:0000313" key="2">
    <source>
        <dbReference type="EMBL" id="KHG18475.1"/>
    </source>
</evidence>
<evidence type="ECO:0000313" key="3">
    <source>
        <dbReference type="Proteomes" id="UP000032142"/>
    </source>
</evidence>
<dbReference type="Proteomes" id="UP000032142">
    <property type="component" value="Unassembled WGS sequence"/>
</dbReference>
<reference evidence="3" key="2">
    <citation type="submission" date="2014-09" db="EMBL/GenBank/DDBJ databases">
        <authorList>
            <person name="Mudge J."/>
            <person name="Ramaraj T."/>
            <person name="Lindquist I.E."/>
            <person name="Bharti A.K."/>
            <person name="Sundararajan A."/>
            <person name="Cameron C.T."/>
            <person name="Woodward J.E."/>
            <person name="May G.D."/>
            <person name="Brubaker C."/>
            <person name="Broadhvest J."/>
            <person name="Wilkins T.A."/>
        </authorList>
    </citation>
    <scope>NUCLEOTIDE SEQUENCE</scope>
    <source>
        <strain evidence="3">cv. AKA8401</strain>
    </source>
</reference>